<evidence type="ECO:0000313" key="2">
    <source>
        <dbReference type="EMBL" id="MBO2451600.1"/>
    </source>
</evidence>
<evidence type="ECO:0000256" key="1">
    <source>
        <dbReference type="SAM" id="MobiDB-lite"/>
    </source>
</evidence>
<gene>
    <name evidence="2" type="ORF">J4573_31230</name>
</gene>
<feature type="compositionally biased region" description="Pro residues" evidence="1">
    <location>
        <begin position="120"/>
        <end position="146"/>
    </location>
</feature>
<sequence length="342" mass="36991">MTRPPESPLTPPSPPPPSPPPGPEGASSWPEFTARLRELYEWAGTPKYRALCSRVTGLSPAAVSTLIGKNPLSQPPETGTRRFVFGCLTYGGHPDPESELPRWTDHWRHLADAQQAPEPEITPPAPVAAPPTPVAAPPAPVAAPPAPAAAAAPEAVLTPPPPLEAVPEAIAAQNGSPVRHDPLDRSTQPVRRRRRSWRPGRTEVGLASSVLTATVMAIVGFTIQESSPDPTKNCVYVRGTIPDSNLNISWSGFYQCPNRVSAAVYQERSLNVVVGYAETDPGRFMCWARGRQHWGGNDIWYYTKADKGHKPSDKGGWGFMPASDVQTEEHPDPTVARQCHFI</sequence>
<feature type="region of interest" description="Disordered" evidence="1">
    <location>
        <begin position="172"/>
        <end position="201"/>
    </location>
</feature>
<name>A0A939TCT8_9ACTN</name>
<dbReference type="EMBL" id="JAGEOJ010000013">
    <property type="protein sequence ID" value="MBO2451600.1"/>
    <property type="molecule type" value="Genomic_DNA"/>
</dbReference>
<comment type="caution">
    <text evidence="2">The sequence shown here is derived from an EMBL/GenBank/DDBJ whole genome shotgun (WGS) entry which is preliminary data.</text>
</comment>
<evidence type="ECO:0000313" key="3">
    <source>
        <dbReference type="Proteomes" id="UP000669179"/>
    </source>
</evidence>
<organism evidence="2 3">
    <name type="scientific">Actinomadura barringtoniae</name>
    <dbReference type="NCBI Taxonomy" id="1427535"/>
    <lineage>
        <taxon>Bacteria</taxon>
        <taxon>Bacillati</taxon>
        <taxon>Actinomycetota</taxon>
        <taxon>Actinomycetes</taxon>
        <taxon>Streptosporangiales</taxon>
        <taxon>Thermomonosporaceae</taxon>
        <taxon>Actinomadura</taxon>
    </lineage>
</organism>
<dbReference type="AlphaFoldDB" id="A0A939TCT8"/>
<feature type="region of interest" description="Disordered" evidence="1">
    <location>
        <begin position="1"/>
        <end position="30"/>
    </location>
</feature>
<dbReference type="Proteomes" id="UP000669179">
    <property type="component" value="Unassembled WGS sequence"/>
</dbReference>
<dbReference type="RefSeq" id="WP_208259477.1">
    <property type="nucleotide sequence ID" value="NZ_JAGEOJ010000013.1"/>
</dbReference>
<accession>A0A939TCT8</accession>
<feature type="compositionally biased region" description="Pro residues" evidence="1">
    <location>
        <begin position="1"/>
        <end position="23"/>
    </location>
</feature>
<protein>
    <submittedName>
        <fullName evidence="2">Uncharacterized protein</fullName>
    </submittedName>
</protein>
<proteinExistence type="predicted"/>
<keyword evidence="3" id="KW-1185">Reference proteome</keyword>
<reference evidence="2" key="1">
    <citation type="submission" date="2021-03" db="EMBL/GenBank/DDBJ databases">
        <authorList>
            <person name="Kanchanasin P."/>
            <person name="Saeng-In P."/>
            <person name="Phongsopitanun W."/>
            <person name="Yuki M."/>
            <person name="Kudo T."/>
            <person name="Ohkuma M."/>
            <person name="Tanasupawat S."/>
        </authorList>
    </citation>
    <scope>NUCLEOTIDE SEQUENCE</scope>
    <source>
        <strain evidence="2">GKU 128</strain>
    </source>
</reference>
<feature type="region of interest" description="Disordered" evidence="1">
    <location>
        <begin position="117"/>
        <end position="146"/>
    </location>
</feature>